<gene>
    <name evidence="1" type="ORF">F6X42_34875</name>
</gene>
<accession>A0ABR7PZ38</accession>
<keyword evidence="2" id="KW-1185">Reference proteome</keyword>
<comment type="caution">
    <text evidence="1">The sequence shown here is derived from an EMBL/GenBank/DDBJ whole genome shotgun (WGS) entry which is preliminary data.</text>
</comment>
<evidence type="ECO:0000313" key="1">
    <source>
        <dbReference type="EMBL" id="MBC8751518.1"/>
    </source>
</evidence>
<organism evidence="1 2">
    <name type="scientific">Paraburkholderia podalyriae</name>
    <dbReference type="NCBI Taxonomy" id="1938811"/>
    <lineage>
        <taxon>Bacteria</taxon>
        <taxon>Pseudomonadati</taxon>
        <taxon>Pseudomonadota</taxon>
        <taxon>Betaproteobacteria</taxon>
        <taxon>Burkholderiales</taxon>
        <taxon>Burkholderiaceae</taxon>
        <taxon>Paraburkholderia</taxon>
    </lineage>
</organism>
<dbReference type="EMBL" id="VZQQ01000057">
    <property type="protein sequence ID" value="MBC8751518.1"/>
    <property type="molecule type" value="Genomic_DNA"/>
</dbReference>
<evidence type="ECO:0000313" key="2">
    <source>
        <dbReference type="Proteomes" id="UP000736373"/>
    </source>
</evidence>
<reference evidence="1 2" key="1">
    <citation type="submission" date="2019-09" db="EMBL/GenBank/DDBJ databases">
        <title>Paraburkholderia podalyriae sp. nov., A South African Podalyria-associated rhizobium.</title>
        <authorList>
            <person name="Mavima L."/>
            <person name="Beukes C.W."/>
            <person name="Palmer M."/>
            <person name="De Meyer S.E."/>
            <person name="James E.K."/>
            <person name="Maluk M."/>
            <person name="Avontuur J.R."/>
            <person name="Chan W.Y."/>
            <person name="Venter S.N."/>
            <person name="Steenkamp E.T."/>
        </authorList>
    </citation>
    <scope>NUCLEOTIDE SEQUENCE [LARGE SCALE GENOMIC DNA]</scope>
    <source>
        <strain evidence="1 2">WC7.3b</strain>
    </source>
</reference>
<dbReference type="Proteomes" id="UP000736373">
    <property type="component" value="Unassembled WGS sequence"/>
</dbReference>
<sequence>MLHMSPAVMAAAIVSAQKCGLSLRERLDRAVASLIADNHPEGAAPWSVQAADLFANVANCSPELLHGRWSLLYERVQLEHDLWHQTEQTAQEMNDGELPAAPYIVPARLRRAWPRLVAGVFCV</sequence>
<protein>
    <submittedName>
        <fullName evidence="1">Uncharacterized protein</fullName>
    </submittedName>
</protein>
<proteinExistence type="predicted"/>
<name>A0ABR7PZ38_9BURK</name>